<evidence type="ECO:0000313" key="3">
    <source>
        <dbReference type="Proteomes" id="UP000800038"/>
    </source>
</evidence>
<reference evidence="2" key="1">
    <citation type="journal article" date="2020" name="Stud. Mycol.">
        <title>101 Dothideomycetes genomes: a test case for predicting lifestyles and emergence of pathogens.</title>
        <authorList>
            <person name="Haridas S."/>
            <person name="Albert R."/>
            <person name="Binder M."/>
            <person name="Bloem J."/>
            <person name="Labutti K."/>
            <person name="Salamov A."/>
            <person name="Andreopoulos B."/>
            <person name="Baker S."/>
            <person name="Barry K."/>
            <person name="Bills G."/>
            <person name="Bluhm B."/>
            <person name="Cannon C."/>
            <person name="Castanera R."/>
            <person name="Culley D."/>
            <person name="Daum C."/>
            <person name="Ezra D."/>
            <person name="Gonzalez J."/>
            <person name="Henrissat B."/>
            <person name="Kuo A."/>
            <person name="Liang C."/>
            <person name="Lipzen A."/>
            <person name="Lutzoni F."/>
            <person name="Magnuson J."/>
            <person name="Mondo S."/>
            <person name="Nolan M."/>
            <person name="Ohm R."/>
            <person name="Pangilinan J."/>
            <person name="Park H.-J."/>
            <person name="Ramirez L."/>
            <person name="Alfaro M."/>
            <person name="Sun H."/>
            <person name="Tritt A."/>
            <person name="Yoshinaga Y."/>
            <person name="Zwiers L.-H."/>
            <person name="Turgeon B."/>
            <person name="Goodwin S."/>
            <person name="Spatafora J."/>
            <person name="Crous P."/>
            <person name="Grigoriev I."/>
        </authorList>
    </citation>
    <scope>NUCLEOTIDE SEQUENCE</scope>
    <source>
        <strain evidence="2">CBS 161.51</strain>
    </source>
</reference>
<evidence type="ECO:0000256" key="1">
    <source>
        <dbReference type="SAM" id="Phobius"/>
    </source>
</evidence>
<evidence type="ECO:0000313" key="2">
    <source>
        <dbReference type="EMBL" id="KAF1944002.1"/>
    </source>
</evidence>
<feature type="transmembrane region" description="Helical" evidence="1">
    <location>
        <begin position="15"/>
        <end position="35"/>
    </location>
</feature>
<keyword evidence="1" id="KW-0472">Membrane</keyword>
<proteinExistence type="predicted"/>
<feature type="transmembrane region" description="Helical" evidence="1">
    <location>
        <begin position="70"/>
        <end position="88"/>
    </location>
</feature>
<gene>
    <name evidence="2" type="ORF">EJ02DRAFT_114354</name>
</gene>
<dbReference type="EMBL" id="ML976020">
    <property type="protein sequence ID" value="KAF1944002.1"/>
    <property type="molecule type" value="Genomic_DNA"/>
</dbReference>
<dbReference type="Proteomes" id="UP000800038">
    <property type="component" value="Unassembled WGS sequence"/>
</dbReference>
<keyword evidence="3" id="KW-1185">Reference proteome</keyword>
<keyword evidence="1" id="KW-0812">Transmembrane</keyword>
<accession>A0A6A5SW68</accession>
<feature type="transmembrane region" description="Helical" evidence="1">
    <location>
        <begin position="42"/>
        <end position="58"/>
    </location>
</feature>
<dbReference type="AlphaFoldDB" id="A0A6A5SW68"/>
<sequence length="105" mass="12309">MDFVIADAYVDGDIVVLYLCLRTRFVLIQLPLLLIRIRRPSDFYYLLFFLASFQVVHACKESEICVHNPSPFFSFLFLFLLLAFWFWAAKGCVATRKVPCVEKVY</sequence>
<keyword evidence="1" id="KW-1133">Transmembrane helix</keyword>
<organism evidence="2 3">
    <name type="scientific">Clathrospora elynae</name>
    <dbReference type="NCBI Taxonomy" id="706981"/>
    <lineage>
        <taxon>Eukaryota</taxon>
        <taxon>Fungi</taxon>
        <taxon>Dikarya</taxon>
        <taxon>Ascomycota</taxon>
        <taxon>Pezizomycotina</taxon>
        <taxon>Dothideomycetes</taxon>
        <taxon>Pleosporomycetidae</taxon>
        <taxon>Pleosporales</taxon>
        <taxon>Diademaceae</taxon>
        <taxon>Clathrospora</taxon>
    </lineage>
</organism>
<protein>
    <submittedName>
        <fullName evidence="2">Uncharacterized protein</fullName>
    </submittedName>
</protein>
<name>A0A6A5SW68_9PLEO</name>